<dbReference type="EMBL" id="CP015518">
    <property type="protein sequence ID" value="APG23643.1"/>
    <property type="molecule type" value="Genomic_DNA"/>
</dbReference>
<dbReference type="GO" id="GO:0052621">
    <property type="term" value="F:diguanylate cyclase activity"/>
    <property type="evidence" value="ECO:0007669"/>
    <property type="project" value="UniProtKB-EC"/>
</dbReference>
<dbReference type="InterPro" id="IPR050469">
    <property type="entry name" value="Diguanylate_Cyclase"/>
</dbReference>
<dbReference type="OrthoDB" id="9812034at2"/>
<dbReference type="InterPro" id="IPR035965">
    <property type="entry name" value="PAS-like_dom_sf"/>
</dbReference>
<dbReference type="RefSeq" id="WP_072285456.1">
    <property type="nucleotide sequence ID" value="NZ_CP015455.1"/>
</dbReference>
<dbReference type="SMART" id="SM00267">
    <property type="entry name" value="GGDEF"/>
    <property type="match status" value="1"/>
</dbReference>
<sequence length="329" mass="36688">MTHENTCAELLDQLQAVADSLPAPVFVIDYDGRYTAVFGGRFRNHYDGGLNLVGCLMQDVLPEEKWRLFLSVVRRAIDTGTLQTCDYQLASMEVGVTENDGPPGPQWFHGRIYPVMPRPGKKPSAVWLAINVSEQKTMADRLQRLSERDDLTGTFNRRYFMARLAAEVQAARREDTALCIITLDVDHFKRINDRYGHMTGDLALQHLVATLRVQLRRQDILARIGGEEFAILCLATVPTEAWTVAERLRQGIKDAPLATDHGPLRMTISLGIAAMHARETNLQALLSRADLALYQAKESGRDRTCFAAPPDPSDCQGPQDHGTNQPLPP</sequence>
<reference evidence="5 6" key="1">
    <citation type="journal article" date="2017" name="Genome Announc.">
        <title>Complete Genome Sequences of Two Acetylene-Fermenting Pelobacter acetylenicus Strains.</title>
        <authorList>
            <person name="Sutton J.M."/>
            <person name="Baesman S.M."/>
            <person name="Fierst J.L."/>
            <person name="Poret-Peterson A.T."/>
            <person name="Oremland R.S."/>
            <person name="Dunlap D.S."/>
            <person name="Akob D.M."/>
        </authorList>
    </citation>
    <scope>NUCLEOTIDE SEQUENCE [LARGE SCALE GENOMIC DNA]</scope>
    <source>
        <strain evidence="5 6">DSM 3247</strain>
    </source>
</reference>
<evidence type="ECO:0000256" key="2">
    <source>
        <dbReference type="ARBA" id="ARBA00034247"/>
    </source>
</evidence>
<feature type="region of interest" description="Disordered" evidence="3">
    <location>
        <begin position="303"/>
        <end position="329"/>
    </location>
</feature>
<evidence type="ECO:0000256" key="1">
    <source>
        <dbReference type="ARBA" id="ARBA00012528"/>
    </source>
</evidence>
<gene>
    <name evidence="5" type="ORF">A7E75_00365</name>
</gene>
<proteinExistence type="predicted"/>
<dbReference type="STRING" id="29542.A6070_08970"/>
<dbReference type="KEGG" id="pace:A6070_08970"/>
<dbReference type="Pfam" id="PF00990">
    <property type="entry name" value="GGDEF"/>
    <property type="match status" value="1"/>
</dbReference>
<keyword evidence="6" id="KW-1185">Reference proteome</keyword>
<organism evidence="5 6">
    <name type="scientific">Syntrophotalea acetylenica</name>
    <name type="common">Pelobacter acetylenicus</name>
    <dbReference type="NCBI Taxonomy" id="29542"/>
    <lineage>
        <taxon>Bacteria</taxon>
        <taxon>Pseudomonadati</taxon>
        <taxon>Thermodesulfobacteriota</taxon>
        <taxon>Desulfuromonadia</taxon>
        <taxon>Desulfuromonadales</taxon>
        <taxon>Syntrophotaleaceae</taxon>
        <taxon>Syntrophotalea</taxon>
    </lineage>
</organism>
<dbReference type="InterPro" id="IPR043128">
    <property type="entry name" value="Rev_trsase/Diguanyl_cyclase"/>
</dbReference>
<dbReference type="AlphaFoldDB" id="A0A1L3GCI0"/>
<dbReference type="InterPro" id="IPR029787">
    <property type="entry name" value="Nucleotide_cyclase"/>
</dbReference>
<comment type="catalytic activity">
    <reaction evidence="2">
        <text>2 GTP = 3',3'-c-di-GMP + 2 diphosphate</text>
        <dbReference type="Rhea" id="RHEA:24898"/>
        <dbReference type="ChEBI" id="CHEBI:33019"/>
        <dbReference type="ChEBI" id="CHEBI:37565"/>
        <dbReference type="ChEBI" id="CHEBI:58805"/>
        <dbReference type="EC" id="2.7.7.65"/>
    </reaction>
</comment>
<evidence type="ECO:0000313" key="5">
    <source>
        <dbReference type="EMBL" id="APG23643.1"/>
    </source>
</evidence>
<dbReference type="PANTHER" id="PTHR45138">
    <property type="entry name" value="REGULATORY COMPONENTS OF SENSORY TRANSDUCTION SYSTEM"/>
    <property type="match status" value="1"/>
</dbReference>
<protein>
    <recommendedName>
        <fullName evidence="1">diguanylate cyclase</fullName>
        <ecNumber evidence="1">2.7.7.65</ecNumber>
    </recommendedName>
</protein>
<dbReference type="SUPFAM" id="SSF55073">
    <property type="entry name" value="Nucleotide cyclase"/>
    <property type="match status" value="1"/>
</dbReference>
<name>A0A1L3GCI0_SYNAC</name>
<dbReference type="Gene3D" id="3.30.450.20">
    <property type="entry name" value="PAS domain"/>
    <property type="match status" value="1"/>
</dbReference>
<dbReference type="Gene3D" id="3.30.70.270">
    <property type="match status" value="1"/>
</dbReference>
<dbReference type="EC" id="2.7.7.65" evidence="1"/>
<dbReference type="SUPFAM" id="SSF55785">
    <property type="entry name" value="PYP-like sensor domain (PAS domain)"/>
    <property type="match status" value="1"/>
</dbReference>
<evidence type="ECO:0000313" key="6">
    <source>
        <dbReference type="Proteomes" id="UP000182264"/>
    </source>
</evidence>
<feature type="domain" description="GGDEF" evidence="4">
    <location>
        <begin position="176"/>
        <end position="309"/>
    </location>
</feature>
<dbReference type="NCBIfam" id="TIGR00254">
    <property type="entry name" value="GGDEF"/>
    <property type="match status" value="1"/>
</dbReference>
<accession>A0A1L3GCI0</accession>
<dbReference type="Proteomes" id="UP000182264">
    <property type="component" value="Chromosome"/>
</dbReference>
<dbReference type="PANTHER" id="PTHR45138:SF9">
    <property type="entry name" value="DIGUANYLATE CYCLASE DGCM-RELATED"/>
    <property type="match status" value="1"/>
</dbReference>
<dbReference type="PROSITE" id="PS50887">
    <property type="entry name" value="GGDEF"/>
    <property type="match status" value="1"/>
</dbReference>
<dbReference type="InterPro" id="IPR000160">
    <property type="entry name" value="GGDEF_dom"/>
</dbReference>
<dbReference type="CDD" id="cd01949">
    <property type="entry name" value="GGDEF"/>
    <property type="match status" value="1"/>
</dbReference>
<evidence type="ECO:0000259" key="4">
    <source>
        <dbReference type="PROSITE" id="PS50887"/>
    </source>
</evidence>
<dbReference type="FunFam" id="3.30.70.270:FF:000001">
    <property type="entry name" value="Diguanylate cyclase domain protein"/>
    <property type="match status" value="1"/>
</dbReference>
<evidence type="ECO:0000256" key="3">
    <source>
        <dbReference type="SAM" id="MobiDB-lite"/>
    </source>
</evidence>